<reference evidence="3" key="1">
    <citation type="submission" date="2016-10" db="EMBL/GenBank/DDBJ databases">
        <authorList>
            <person name="Varghese N."/>
            <person name="Submissions S."/>
        </authorList>
    </citation>
    <scope>NUCLEOTIDE SEQUENCE [LARGE SCALE GENOMIC DNA]</scope>
    <source>
        <strain evidence="3">DSM 25030</strain>
    </source>
</reference>
<dbReference type="RefSeq" id="WP_090294009.1">
    <property type="nucleotide sequence ID" value="NZ_FNKI01000002.1"/>
</dbReference>
<keyword evidence="1" id="KW-0472">Membrane</keyword>
<proteinExistence type="predicted"/>
<dbReference type="AlphaFoldDB" id="A0A1H2QJG3"/>
<organism evidence="2 3">
    <name type="scientific">Flagellimonas zhangzhouensis</name>
    <dbReference type="NCBI Taxonomy" id="1073328"/>
    <lineage>
        <taxon>Bacteria</taxon>
        <taxon>Pseudomonadati</taxon>
        <taxon>Bacteroidota</taxon>
        <taxon>Flavobacteriia</taxon>
        <taxon>Flavobacteriales</taxon>
        <taxon>Flavobacteriaceae</taxon>
        <taxon>Flagellimonas</taxon>
    </lineage>
</organism>
<keyword evidence="1" id="KW-0812">Transmembrane</keyword>
<gene>
    <name evidence="2" type="ORF">SAMN04487892_0245</name>
</gene>
<feature type="transmembrane region" description="Helical" evidence="1">
    <location>
        <begin position="42"/>
        <end position="59"/>
    </location>
</feature>
<evidence type="ECO:0000256" key="1">
    <source>
        <dbReference type="SAM" id="Phobius"/>
    </source>
</evidence>
<keyword evidence="3" id="KW-1185">Reference proteome</keyword>
<feature type="transmembrane region" description="Helical" evidence="1">
    <location>
        <begin position="130"/>
        <end position="150"/>
    </location>
</feature>
<evidence type="ECO:0000313" key="3">
    <source>
        <dbReference type="Proteomes" id="UP000199592"/>
    </source>
</evidence>
<feature type="transmembrane region" description="Helical" evidence="1">
    <location>
        <begin position="12"/>
        <end position="30"/>
    </location>
</feature>
<protein>
    <submittedName>
        <fullName evidence="2">Uncharacterized protein</fullName>
    </submittedName>
</protein>
<dbReference type="EMBL" id="FNMY01000001">
    <property type="protein sequence ID" value="SDW07018.1"/>
    <property type="molecule type" value="Genomic_DNA"/>
</dbReference>
<name>A0A1H2QJG3_9FLAO</name>
<feature type="transmembrane region" description="Helical" evidence="1">
    <location>
        <begin position="71"/>
        <end position="93"/>
    </location>
</feature>
<dbReference type="OrthoDB" id="1435288at2"/>
<sequence length="228" mass="27965">MEGFYTFITQHYILPFYLIVWIVAMARYSTYYDTPLKYYPMYLMYTFLTEVLGYLIKYFEEFQVVNVEKYSWYNVLIFNIYSVIAFMFFYYVYWLVLKQKHNKKWIVIGAAVTLTSYGISLFFQDPFYSNLYYADMIASFVLLFNIWLYIKEKKQEDSPYPMKYNLMFWTSLGLGVFHIIYPFLFWVGYEIPQIWIDYNFRTILRISILFMYGTFLIGVLVHRRKAFR</sequence>
<feature type="transmembrane region" description="Helical" evidence="1">
    <location>
        <begin position="162"/>
        <end position="183"/>
    </location>
</feature>
<dbReference type="STRING" id="1073328.SAMN05216294_1594"/>
<evidence type="ECO:0000313" key="2">
    <source>
        <dbReference type="EMBL" id="SDW07018.1"/>
    </source>
</evidence>
<feature type="transmembrane region" description="Helical" evidence="1">
    <location>
        <begin position="105"/>
        <end position="124"/>
    </location>
</feature>
<feature type="transmembrane region" description="Helical" evidence="1">
    <location>
        <begin position="203"/>
        <end position="221"/>
    </location>
</feature>
<keyword evidence="1" id="KW-1133">Transmembrane helix</keyword>
<accession>A0A1H2QJG3</accession>
<dbReference type="Proteomes" id="UP000199592">
    <property type="component" value="Unassembled WGS sequence"/>
</dbReference>